<dbReference type="RefSeq" id="WP_260644077.1">
    <property type="nucleotide sequence ID" value="NZ_CP104004.1"/>
</dbReference>
<dbReference type="PANTHER" id="PTHR44520">
    <property type="entry name" value="RESPONSE REGULATOR RCP1-RELATED"/>
    <property type="match status" value="1"/>
</dbReference>
<dbReference type="PANTHER" id="PTHR44520:SF2">
    <property type="entry name" value="RESPONSE REGULATOR RCP1"/>
    <property type="match status" value="1"/>
</dbReference>
<dbReference type="GO" id="GO:0000160">
    <property type="term" value="P:phosphorelay signal transduction system"/>
    <property type="evidence" value="ECO:0007669"/>
    <property type="project" value="InterPro"/>
</dbReference>
<dbReference type="AlphaFoldDB" id="A0A9E7R7P6"/>
<feature type="modified residue" description="4-aspartylphosphate" evidence="1">
    <location>
        <position position="74"/>
    </location>
</feature>
<proteinExistence type="predicted"/>
<evidence type="ECO:0000313" key="4">
    <source>
        <dbReference type="Proteomes" id="UP001057580"/>
    </source>
</evidence>
<dbReference type="KEGG" id="ssai:N0B31_22230"/>
<evidence type="ECO:0000259" key="2">
    <source>
        <dbReference type="PROSITE" id="PS50110"/>
    </source>
</evidence>
<dbReference type="Pfam" id="PF00072">
    <property type="entry name" value="Response_reg"/>
    <property type="match status" value="1"/>
</dbReference>
<dbReference type="SUPFAM" id="SSF52172">
    <property type="entry name" value="CheY-like"/>
    <property type="match status" value="1"/>
</dbReference>
<geneLocation type="plasmid" evidence="3 4">
    <name>unnamed1</name>
</geneLocation>
<gene>
    <name evidence="3" type="ORF">N0B31_22230</name>
</gene>
<dbReference type="PROSITE" id="PS50110">
    <property type="entry name" value="RESPONSE_REGULATORY"/>
    <property type="match status" value="1"/>
</dbReference>
<keyword evidence="1" id="KW-0597">Phosphoprotein</keyword>
<dbReference type="InterPro" id="IPR052893">
    <property type="entry name" value="TCS_response_regulator"/>
</dbReference>
<dbReference type="GeneID" id="74945202"/>
<evidence type="ECO:0000313" key="3">
    <source>
        <dbReference type="EMBL" id="UWM56966.1"/>
    </source>
</evidence>
<name>A0A9E7R7P6_9EURY</name>
<dbReference type="Gene3D" id="3.40.50.2300">
    <property type="match status" value="1"/>
</dbReference>
<feature type="domain" description="Response regulatory" evidence="2">
    <location>
        <begin position="17"/>
        <end position="141"/>
    </location>
</feature>
<accession>A0A9E7R7P6</accession>
<keyword evidence="4" id="KW-1185">Reference proteome</keyword>
<protein>
    <submittedName>
        <fullName evidence="3">Response regulator</fullName>
    </submittedName>
</protein>
<keyword evidence="3" id="KW-0614">Plasmid</keyword>
<dbReference type="SMART" id="SM00448">
    <property type="entry name" value="REC"/>
    <property type="match status" value="1"/>
</dbReference>
<dbReference type="EMBL" id="CP104004">
    <property type="protein sequence ID" value="UWM56966.1"/>
    <property type="molecule type" value="Genomic_DNA"/>
</dbReference>
<evidence type="ECO:0000256" key="1">
    <source>
        <dbReference type="PROSITE-ProRule" id="PRU00169"/>
    </source>
</evidence>
<reference evidence="3" key="1">
    <citation type="submission" date="2022-09" db="EMBL/GenBank/DDBJ databases">
        <title>Diverse halophilic archaea isolated from saline environments.</title>
        <authorList>
            <person name="Cui H.-L."/>
        </authorList>
    </citation>
    <scope>NUCLEOTIDE SEQUENCE</scope>
    <source>
        <strain evidence="3">ZS-35-S2</strain>
        <plasmid evidence="3">unnamed1</plasmid>
    </source>
</reference>
<sequence length="154" mass="16788">MSIDGYPDTRDGGDCGSLAYVEDNDADAMMIETAIQQSGCVDEPTRFASVQSFLAHLDAVDAGEAVRPGGLLLDINLPDGSGFEILVAVRRRFGLDELPVAVFSGGGSEEDILRAYDLGANLYLHKPMEFPEYRRRVAGVCGFFKRVRHVSERS</sequence>
<dbReference type="InterPro" id="IPR011006">
    <property type="entry name" value="CheY-like_superfamily"/>
</dbReference>
<organism evidence="3 4">
    <name type="scientific">Salinirubellus salinus</name>
    <dbReference type="NCBI Taxonomy" id="1364945"/>
    <lineage>
        <taxon>Archaea</taxon>
        <taxon>Methanobacteriati</taxon>
        <taxon>Methanobacteriota</taxon>
        <taxon>Stenosarchaea group</taxon>
        <taxon>Halobacteria</taxon>
        <taxon>Halobacteriales</taxon>
        <taxon>Natronomonadaceae</taxon>
        <taxon>Salinirubellus</taxon>
    </lineage>
</organism>
<dbReference type="Proteomes" id="UP001057580">
    <property type="component" value="Plasmid unnamed1"/>
</dbReference>
<dbReference type="InterPro" id="IPR001789">
    <property type="entry name" value="Sig_transdc_resp-reg_receiver"/>
</dbReference>